<dbReference type="Proteomes" id="UP001190700">
    <property type="component" value="Unassembled WGS sequence"/>
</dbReference>
<protein>
    <submittedName>
        <fullName evidence="2">Sterol desaturase protein</fullName>
    </submittedName>
</protein>
<keyword evidence="3" id="KW-1185">Reference proteome</keyword>
<comment type="caution">
    <text evidence="2">The sequence shown here is derived from an EMBL/GenBank/DDBJ whole genome shotgun (WGS) entry which is preliminary data.</text>
</comment>
<evidence type="ECO:0000313" key="2">
    <source>
        <dbReference type="EMBL" id="KAK3251495.1"/>
    </source>
</evidence>
<sequence>MQDDEVADVAFLAHGTELLSVFHLPSWDGMFWPGLTLHAVHCTEWHFRAPVQIGVQDSSSRAVFLSCRSLSSKPFNPTWWLYPLYPVAVAIFLVLRVFGKPFVAMKRRLGEFKLHVHVIPAWGVQCSLHAGGIFGSGAKGSASLLAMDDDVTGLCKLIKSSSNQLLPSICFLLP</sequence>
<accession>A0AAE0CCA6</accession>
<gene>
    <name evidence="2" type="ORF">CYMTET_39165</name>
</gene>
<dbReference type="AlphaFoldDB" id="A0AAE0CCA6"/>
<dbReference type="EMBL" id="LGRX02026014">
    <property type="protein sequence ID" value="KAK3251495.1"/>
    <property type="molecule type" value="Genomic_DNA"/>
</dbReference>
<keyword evidence="1" id="KW-0472">Membrane</keyword>
<keyword evidence="1" id="KW-0812">Transmembrane</keyword>
<name>A0AAE0CCA6_9CHLO</name>
<evidence type="ECO:0000313" key="3">
    <source>
        <dbReference type="Proteomes" id="UP001190700"/>
    </source>
</evidence>
<evidence type="ECO:0000256" key="1">
    <source>
        <dbReference type="SAM" id="Phobius"/>
    </source>
</evidence>
<proteinExistence type="predicted"/>
<keyword evidence="1" id="KW-1133">Transmembrane helix</keyword>
<feature type="transmembrane region" description="Helical" evidence="1">
    <location>
        <begin position="79"/>
        <end position="98"/>
    </location>
</feature>
<reference evidence="2 3" key="1">
    <citation type="journal article" date="2015" name="Genome Biol. Evol.">
        <title>Comparative Genomics of a Bacterivorous Green Alga Reveals Evolutionary Causalities and Consequences of Phago-Mixotrophic Mode of Nutrition.</title>
        <authorList>
            <person name="Burns J.A."/>
            <person name="Paasch A."/>
            <person name="Narechania A."/>
            <person name="Kim E."/>
        </authorList>
    </citation>
    <scope>NUCLEOTIDE SEQUENCE [LARGE SCALE GENOMIC DNA]</scope>
    <source>
        <strain evidence="2 3">PLY_AMNH</strain>
    </source>
</reference>
<organism evidence="2 3">
    <name type="scientific">Cymbomonas tetramitiformis</name>
    <dbReference type="NCBI Taxonomy" id="36881"/>
    <lineage>
        <taxon>Eukaryota</taxon>
        <taxon>Viridiplantae</taxon>
        <taxon>Chlorophyta</taxon>
        <taxon>Pyramimonadophyceae</taxon>
        <taxon>Pyramimonadales</taxon>
        <taxon>Pyramimonadaceae</taxon>
        <taxon>Cymbomonas</taxon>
    </lineage>
</organism>